<keyword evidence="3" id="KW-1185">Reference proteome</keyword>
<name>A0ABY4H0X2_9BACI</name>
<dbReference type="RefSeq" id="WP_244753622.1">
    <property type="nucleotide sequence ID" value="NZ_CP095074.1"/>
</dbReference>
<gene>
    <name evidence="2" type="ORF">MUO14_03320</name>
</gene>
<organism evidence="2 3">
    <name type="scientific">Halobacillus shinanisalinarum</name>
    <dbReference type="NCBI Taxonomy" id="2932258"/>
    <lineage>
        <taxon>Bacteria</taxon>
        <taxon>Bacillati</taxon>
        <taxon>Bacillota</taxon>
        <taxon>Bacilli</taxon>
        <taxon>Bacillales</taxon>
        <taxon>Bacillaceae</taxon>
        <taxon>Halobacillus</taxon>
    </lineage>
</organism>
<dbReference type="Proteomes" id="UP000831880">
    <property type="component" value="Chromosome"/>
</dbReference>
<sequence>MKKIEWLIAALLILIGLICLTVSSTVMWGTESIETYLKTFIQLCLWMGIPILIIGIIYILFLKKRKDK</sequence>
<evidence type="ECO:0000313" key="2">
    <source>
        <dbReference type="EMBL" id="UOQ94013.1"/>
    </source>
</evidence>
<evidence type="ECO:0000313" key="3">
    <source>
        <dbReference type="Proteomes" id="UP000831880"/>
    </source>
</evidence>
<keyword evidence="1" id="KW-1133">Transmembrane helix</keyword>
<reference evidence="2 3" key="1">
    <citation type="submission" date="2022-04" db="EMBL/GenBank/DDBJ databases">
        <title>Halobacillus sp. isolated from saltern.</title>
        <authorList>
            <person name="Won M."/>
            <person name="Lee C.-M."/>
            <person name="Woen H.-Y."/>
            <person name="Kwon S.-W."/>
        </authorList>
    </citation>
    <scope>NUCLEOTIDE SEQUENCE [LARGE SCALE GENOMIC DNA]</scope>
    <source>
        <strain evidence="2 3">SSTM10-2</strain>
    </source>
</reference>
<accession>A0ABY4H0X2</accession>
<protein>
    <submittedName>
        <fullName evidence="2">Uncharacterized protein</fullName>
    </submittedName>
</protein>
<dbReference type="EMBL" id="CP095074">
    <property type="protein sequence ID" value="UOQ94013.1"/>
    <property type="molecule type" value="Genomic_DNA"/>
</dbReference>
<keyword evidence="1" id="KW-0472">Membrane</keyword>
<keyword evidence="1" id="KW-0812">Transmembrane</keyword>
<feature type="transmembrane region" description="Helical" evidence="1">
    <location>
        <begin position="40"/>
        <end position="62"/>
    </location>
</feature>
<evidence type="ECO:0000256" key="1">
    <source>
        <dbReference type="SAM" id="Phobius"/>
    </source>
</evidence>
<proteinExistence type="predicted"/>